<evidence type="ECO:0000256" key="1">
    <source>
        <dbReference type="ARBA" id="ARBA00001971"/>
    </source>
</evidence>
<dbReference type="GO" id="GO:0005634">
    <property type="term" value="C:nucleus"/>
    <property type="evidence" value="ECO:0007669"/>
    <property type="project" value="UniProtKB-SubCell"/>
</dbReference>
<evidence type="ECO:0000256" key="10">
    <source>
        <dbReference type="ARBA" id="ARBA00023002"/>
    </source>
</evidence>
<name>A0AAD4TPP5_OVIAM</name>
<dbReference type="InterPro" id="IPR001128">
    <property type="entry name" value="Cyt_P450"/>
</dbReference>
<feature type="compositionally biased region" description="Basic and acidic residues" evidence="17">
    <location>
        <begin position="22"/>
        <end position="36"/>
    </location>
</feature>
<dbReference type="GO" id="GO:0006355">
    <property type="term" value="P:regulation of DNA-templated transcription"/>
    <property type="evidence" value="ECO:0007669"/>
    <property type="project" value="InterPro"/>
</dbReference>
<evidence type="ECO:0000313" key="20">
    <source>
        <dbReference type="EMBL" id="KAI4531977.1"/>
    </source>
</evidence>
<feature type="transmembrane region" description="Helical" evidence="18">
    <location>
        <begin position="1569"/>
        <end position="1591"/>
    </location>
</feature>
<dbReference type="CDD" id="cd07765">
    <property type="entry name" value="KRAB_A-box"/>
    <property type="match status" value="1"/>
</dbReference>
<feature type="region of interest" description="Disordered" evidence="17">
    <location>
        <begin position="1"/>
        <end position="37"/>
    </location>
</feature>
<accession>A0AAD4TPP5</accession>
<dbReference type="GO" id="GO:0050649">
    <property type="term" value="F:testosterone 6-beta-hydroxylase activity"/>
    <property type="evidence" value="ECO:0007669"/>
    <property type="project" value="TreeGrafter"/>
</dbReference>
<evidence type="ECO:0000313" key="21">
    <source>
        <dbReference type="Proteomes" id="UP001214576"/>
    </source>
</evidence>
<dbReference type="SUPFAM" id="SSF47353">
    <property type="entry name" value="Retrovirus capsid dimerization domain-like"/>
    <property type="match status" value="1"/>
</dbReference>
<comment type="cofactor">
    <cofactor evidence="1 15">
        <name>heme</name>
        <dbReference type="ChEBI" id="CHEBI:30413"/>
    </cofactor>
</comment>
<dbReference type="InterPro" id="IPR001909">
    <property type="entry name" value="KRAB"/>
</dbReference>
<dbReference type="InterPro" id="IPR003309">
    <property type="entry name" value="SCAN_dom"/>
</dbReference>
<dbReference type="InterPro" id="IPR002401">
    <property type="entry name" value="Cyt_P450_E_grp-I"/>
</dbReference>
<dbReference type="InterPro" id="IPR017972">
    <property type="entry name" value="Cyt_P450_CS"/>
</dbReference>
<dbReference type="EMBL" id="JAKZEL010000023">
    <property type="protein sequence ID" value="KAI4531977.1"/>
    <property type="molecule type" value="Genomic_DNA"/>
</dbReference>
<dbReference type="Pfam" id="PF00067">
    <property type="entry name" value="p450"/>
    <property type="match status" value="5"/>
</dbReference>
<dbReference type="FunFam" id="1.10.4020.10:FF:000001">
    <property type="entry name" value="zinc finger protein 263 isoform X1"/>
    <property type="match status" value="1"/>
</dbReference>
<dbReference type="GO" id="GO:0020037">
    <property type="term" value="F:heme binding"/>
    <property type="evidence" value="ECO:0007669"/>
    <property type="project" value="InterPro"/>
</dbReference>
<dbReference type="GO" id="GO:0008202">
    <property type="term" value="P:steroid metabolic process"/>
    <property type="evidence" value="ECO:0007669"/>
    <property type="project" value="TreeGrafter"/>
</dbReference>
<dbReference type="GO" id="GO:0016712">
    <property type="term" value="F:oxidoreductase activity, acting on paired donors, with incorporation or reduction of molecular oxygen, reduced flavin or flavoprotein as one donor, and incorporation of one atom of oxygen"/>
    <property type="evidence" value="ECO:0007669"/>
    <property type="project" value="UniProtKB-EC"/>
</dbReference>
<comment type="function">
    <text evidence="14">Cytochromes P450 are a group of heme-thiolate monooxygenases. In liver microsomes, this enzyme is involved in an NADPH-dependent electron transport pathway. It oxidizes a variety of structurally unrelated compounds, including steroids, fatty acids, and xenobiotics.</text>
</comment>
<dbReference type="GO" id="GO:0005506">
    <property type="term" value="F:iron ion binding"/>
    <property type="evidence" value="ECO:0007669"/>
    <property type="project" value="InterPro"/>
</dbReference>
<evidence type="ECO:0000256" key="3">
    <source>
        <dbReference type="ARBA" id="ARBA00004406"/>
    </source>
</evidence>
<evidence type="ECO:0000256" key="9">
    <source>
        <dbReference type="ARBA" id="ARBA00022848"/>
    </source>
</evidence>
<keyword evidence="12" id="KW-0503">Monooxygenase</keyword>
<keyword evidence="18" id="KW-1133">Transmembrane helix</keyword>
<evidence type="ECO:0000256" key="8">
    <source>
        <dbReference type="ARBA" id="ARBA00022824"/>
    </source>
</evidence>
<evidence type="ECO:0000256" key="2">
    <source>
        <dbReference type="ARBA" id="ARBA00004174"/>
    </source>
</evidence>
<dbReference type="PANTHER" id="PTHR24302">
    <property type="entry name" value="CYTOCHROME P450 FAMILY 3"/>
    <property type="match status" value="1"/>
</dbReference>
<dbReference type="EC" id="1.14.14.1" evidence="5"/>
<keyword evidence="10" id="KW-0560">Oxidoreductase</keyword>
<protein>
    <recommendedName>
        <fullName evidence="5">unspecific monooxygenase</fullName>
        <ecNumber evidence="5">1.14.14.1</ecNumber>
    </recommendedName>
</protein>
<evidence type="ECO:0000256" key="18">
    <source>
        <dbReference type="SAM" id="Phobius"/>
    </source>
</evidence>
<keyword evidence="21" id="KW-1185">Reference proteome</keyword>
<evidence type="ECO:0000256" key="7">
    <source>
        <dbReference type="ARBA" id="ARBA00022723"/>
    </source>
</evidence>
<keyword evidence="8" id="KW-0256">Endoplasmic reticulum</keyword>
<dbReference type="CDD" id="cd20650">
    <property type="entry name" value="CYP3A"/>
    <property type="match status" value="4"/>
</dbReference>
<evidence type="ECO:0000256" key="6">
    <source>
        <dbReference type="ARBA" id="ARBA00022617"/>
    </source>
</evidence>
<proteinExistence type="inferred from homology"/>
<dbReference type="PROSITE" id="PS50804">
    <property type="entry name" value="SCAN_BOX"/>
    <property type="match status" value="1"/>
</dbReference>
<dbReference type="Pfam" id="PF02023">
    <property type="entry name" value="SCAN"/>
    <property type="match status" value="1"/>
</dbReference>
<dbReference type="Gene3D" id="1.10.4020.10">
    <property type="entry name" value="DNA breaking-rejoining enzymes"/>
    <property type="match status" value="1"/>
</dbReference>
<dbReference type="FunFam" id="1.10.630.10:FF:000096">
    <property type="entry name" value="Cytochrome P450 3A4"/>
    <property type="match status" value="3"/>
</dbReference>
<dbReference type="InterPro" id="IPR036396">
    <property type="entry name" value="Cyt_P450_sf"/>
</dbReference>
<evidence type="ECO:0000259" key="19">
    <source>
        <dbReference type="PROSITE" id="PS50804"/>
    </source>
</evidence>
<dbReference type="SUPFAM" id="SSF48264">
    <property type="entry name" value="Cytochrome P450"/>
    <property type="match status" value="4"/>
</dbReference>
<dbReference type="InterPro" id="IPR008072">
    <property type="entry name" value="Cyt_P450_E_CYP3A"/>
</dbReference>
<keyword evidence="6 15" id="KW-0349">Heme</keyword>
<comment type="subcellular location">
    <subcellularLocation>
        <location evidence="3">Endoplasmic reticulum membrane</location>
        <topology evidence="3">Peripheral membrane protein</topology>
    </subcellularLocation>
    <subcellularLocation>
        <location evidence="2">Microsome membrane</location>
        <topology evidence="2">Peripheral membrane protein</topology>
    </subcellularLocation>
    <subcellularLocation>
        <location evidence="16">Nucleus</location>
    </subcellularLocation>
</comment>
<dbReference type="Gene3D" id="1.10.630.10">
    <property type="entry name" value="Cytochrome P450"/>
    <property type="match status" value="4"/>
</dbReference>
<feature type="binding site" description="axial binding residue" evidence="15">
    <location>
        <position position="782"/>
    </location>
    <ligand>
        <name>heme</name>
        <dbReference type="ChEBI" id="CHEBI:30413"/>
    </ligand>
    <ligandPart>
        <name>Fe</name>
        <dbReference type="ChEBI" id="CHEBI:18248"/>
    </ligandPart>
</feature>
<dbReference type="FunFam" id="1.10.630.10:FF:000182">
    <property type="entry name" value="Cytochrome P450 3A4"/>
    <property type="match status" value="2"/>
</dbReference>
<sequence length="2398" mass="271982">MLIERPGMAEEPQQQMGGPVVKLEKELPWGRTREDPSPETFRLRFRQFRYQEAAGPQEALRELQELCRQWLRPELHTKEQILELLVLEQFLTILPREFYAWIWEHGPESGKALVAMVEDFTQRALEAKAVPCHVQGQREETALCRDPWEPSVHLGPVEVKPEWGMPHGEGVQGLDRGAEEQLSQDPGEGTQAFQEQALPVLQAGAGLPAVSTRDQEVAASFLTAGSQGLGPFKDMALAFPEEEWRHVTPAQIDCFGEYVEPQDCGVSPPERSDLVQFQGDNLVIYANKHCSVTSTASSVTSSEKPTHPYRGSKSHLSPPFPSFGVVCLHGAPHLEYELKGGQTEVPMMLCQLPRQRGLLQVEPRYGTYSHGLFKKLGVSGPRPLPYFGNVLSYRKGVCEFDEECFKKYGKMWGVFEGKQPLLVITDPDVIKTVLVKECYSVFTNRRVFGPMGIMKNAVSVAEDEQWKRIRTLLSPTFTSGKLKDMFPIIGKYGDVLVRNLRKEAEKGKSVNMKDIFGAYSMDVITSTSFGVNIDSLGNPQDPFVENAKKLLRFNILDPFLLSVVLFPFLVPIFEVLNITMFPKSAVDFLTKSVKRIKESRLKDNQKPRVDFLQLMINSQNSKETDNHKALSDQELMAQSVIFIFAGYETTSNTLSFLLYILATHPDVQQKLQEEIDATFPNKAPPTYDVLAQMEYLDMVVNETLRMFPIAVRLDRLCKKDVEIHGVSIPKGTAVTVPIFVLHRDPQLWPEPEEFRPERFSKKNKDSINPYVYLPFGTGPRNCIGMRFAIMNMKLAIVRVLQNFSFKPCKETQANFALSLVLQAMSPPLESPPIPTEALDSTPLHLSHPPNAFGGVCMHGAPHLVRNIDRILVDPPENTETVTKTQPGPLGVSTIREDGMATKEPQGEGTQGVCEFDEECFKKYGKMWGIFEGKHPLLVITDPDMIKTVLVKECYSVFTNRRVFGPMGIMKNSVSAAEDEQWKRIRTLLSPTFTSGKLKEMFPIIGKYGDVLVRNLRKEAEKGTSVNMKDIFGAYSMDVITSTSFGVNIDSLGNPQDPFVENAKKLLRFNILDPFLLSVALFPSLIPIFEVLNISMFPKSAVDFLATSVKKIKESRLKDIQKPRVDFLQLMINSQNFKETDNHKALSDQELMAQSISFIFGGYETTSSILSFIIYELATHPEVQQKLQEEIDATFPNKWFQISAQTGIICDVWRPEHWGFNGLFRPSDLRVTPAPPTYEVLAQMEYLDMVVNETLRMFPIAVRLERFCKKDVEIHGVSIPKGTTVMVPISVLHRDPQLWPEPEEFRPERFSKKNKDSINPYVYLPFGTGPRNCIGMRFAIMNMKLAIVRILQNFSFKPCKETQDKKRTVVQYLERYGTYSYGLFKKLGVPGPRPLPYFGNVLSYRKGMCEFDEECFKKYGKIWGIFEGKQPLLVITDPAVIKTVLVKECYSVFTNRRVFGPLGIMKNAITVAEDEHWKRIRTLLSPTFTSGKLKEMFPIIGKYGDVLVRNLRKEAEKGTSVNMKDIFGAYSMDVITSTSFGVNIDSLGNPQDPFVENVQKLLRFSILDPFLLSIVLFPFLIPILEVLNITVLPKSALNFFAKSVKRIKESRLKDNQKPRVDFLQLMINSQNFKETDNHKALSDQELIAQSVIFIFAGYETTSSTLSFLLYILATHPDVQQKLQEEIDATFPNKAPPTYDVLAQMEYLDMVVNETLRLFPIAVRLDRFCKKDVEIHGVSIPKGTTVMVPISVLHRDPQLWPEPEEFRPERFSKKNKDNINPYVYLPFGTGPRNCIGMRFAIMNMKLAVVRVLQNFSFKPCKETQANSALSLVLQAVSPPLGSPPIPTVAPDPTYLRLSHPPDAFGGVCMHRAPHLDIRTLLFSKDELSPKMWSGRRGKEKSKNLHADVKNNVTMGSQYGTYSYGLFKKLGIPGPRPVPYFGSILAYRKGIPEFDNQCFKKYGKMWGFYEGRQPMLVITDPDIIKTVLVKECYSVFTNRRIFGPMGIMKNAISLAWDEQWKRIRTLLSPAFTSGKLKEMLPIVGQYADVLVRNLRKEAEKGNPVNMKDMFGAYSMDVITGTAFGVNIDSLNNPHDPFVEYSKNLLKFRPFDPFILSIILFPFLNPVFELLNITIFPKSTVDFFTKSVKKIKESRLTDKQTNRVDLLQLMINSQNSKEIDTHKALSDVELVAQTTIFIFGGYETTSTSLSFIIYELATHPDVQQKLQEEIDATFPNKAPPTYDALVQMEYLDMVVNETLRMFPIAGRLERLCKKDVEIRGVSIPKGTTVMVPLFVLHNNPEFWPEPEEFRPERFSKKNKDSINPYVYLPFGTGPQNCLGMRFALMNIKLALVRILQNFSFIPCKETQIPLKLYTQGLTQPEQPVILKVVPRGLGPQVEPDFL</sequence>
<dbReference type="SMART" id="SM00431">
    <property type="entry name" value="SCAN"/>
    <property type="match status" value="1"/>
</dbReference>
<evidence type="ECO:0000256" key="14">
    <source>
        <dbReference type="ARBA" id="ARBA00037347"/>
    </source>
</evidence>
<feature type="transmembrane region" description="Helical" evidence="18">
    <location>
        <begin position="1650"/>
        <end position="1672"/>
    </location>
</feature>
<evidence type="ECO:0000256" key="12">
    <source>
        <dbReference type="ARBA" id="ARBA00023033"/>
    </source>
</evidence>
<dbReference type="PROSITE" id="PS00086">
    <property type="entry name" value="CYTOCHROME_P450"/>
    <property type="match status" value="3"/>
</dbReference>
<keyword evidence="16" id="KW-0539">Nucleus</keyword>
<keyword evidence="9" id="KW-0492">Microsome</keyword>
<dbReference type="PRINTS" id="PR00463">
    <property type="entry name" value="EP450I"/>
</dbReference>
<keyword evidence="13 18" id="KW-0472">Membrane</keyword>
<evidence type="ECO:0000256" key="13">
    <source>
        <dbReference type="ARBA" id="ARBA00023136"/>
    </source>
</evidence>
<feature type="domain" description="SCAN box" evidence="19">
    <location>
        <begin position="42"/>
        <end position="125"/>
    </location>
</feature>
<dbReference type="GO" id="GO:0005789">
    <property type="term" value="C:endoplasmic reticulum membrane"/>
    <property type="evidence" value="ECO:0007669"/>
    <property type="project" value="UniProtKB-SubCell"/>
</dbReference>
<keyword evidence="18" id="KW-0812">Transmembrane</keyword>
<evidence type="ECO:0000256" key="16">
    <source>
        <dbReference type="PROSITE-ProRule" id="PRU00187"/>
    </source>
</evidence>
<comment type="similarity">
    <text evidence="4">Belongs to the cytochrome P450 family.</text>
</comment>
<dbReference type="PRINTS" id="PR00385">
    <property type="entry name" value="P450"/>
</dbReference>
<dbReference type="CDD" id="cd07936">
    <property type="entry name" value="SCAN"/>
    <property type="match status" value="1"/>
</dbReference>
<evidence type="ECO:0000256" key="11">
    <source>
        <dbReference type="ARBA" id="ARBA00023004"/>
    </source>
</evidence>
<dbReference type="PANTHER" id="PTHR24302:SF38">
    <property type="entry name" value="CYTOCHROME P450 3A5"/>
    <property type="match status" value="1"/>
</dbReference>
<keyword evidence="11 15" id="KW-0408">Iron</keyword>
<evidence type="ECO:0000256" key="4">
    <source>
        <dbReference type="ARBA" id="ARBA00010617"/>
    </source>
</evidence>
<gene>
    <name evidence="20" type="ORF">MG293_018491</name>
</gene>
<evidence type="ECO:0000256" key="15">
    <source>
        <dbReference type="PIRSR" id="PIRSR602401-1"/>
    </source>
</evidence>
<dbReference type="InterPro" id="IPR038269">
    <property type="entry name" value="SCAN_sf"/>
</dbReference>
<dbReference type="InterPro" id="IPR050705">
    <property type="entry name" value="Cytochrome_P450_3A"/>
</dbReference>
<organism evidence="20 21">
    <name type="scientific">Ovis ammon polii</name>
    <dbReference type="NCBI Taxonomy" id="230172"/>
    <lineage>
        <taxon>Eukaryota</taxon>
        <taxon>Metazoa</taxon>
        <taxon>Chordata</taxon>
        <taxon>Craniata</taxon>
        <taxon>Vertebrata</taxon>
        <taxon>Euteleostomi</taxon>
        <taxon>Mammalia</taxon>
        <taxon>Eutheria</taxon>
        <taxon>Laurasiatheria</taxon>
        <taxon>Artiodactyla</taxon>
        <taxon>Ruminantia</taxon>
        <taxon>Pecora</taxon>
        <taxon>Bovidae</taxon>
        <taxon>Caprinae</taxon>
        <taxon>Ovis</taxon>
    </lineage>
</organism>
<evidence type="ECO:0000256" key="5">
    <source>
        <dbReference type="ARBA" id="ARBA00012109"/>
    </source>
</evidence>
<dbReference type="Proteomes" id="UP001214576">
    <property type="component" value="Unassembled WGS sequence"/>
</dbReference>
<comment type="caution">
    <text evidence="20">The sequence shown here is derived from an EMBL/GenBank/DDBJ whole genome shotgun (WGS) entry which is preliminary data.</text>
</comment>
<evidence type="ECO:0000256" key="17">
    <source>
        <dbReference type="SAM" id="MobiDB-lite"/>
    </source>
</evidence>
<reference evidence="20" key="1">
    <citation type="submission" date="2022-03" db="EMBL/GenBank/DDBJ databases">
        <title>Genomic analyses of argali, domestic sheep and their hybrids provide insights into chromosomal evolution, heterosis and genetic basis of agronomic traits.</title>
        <authorList>
            <person name="Li M."/>
        </authorList>
    </citation>
    <scope>NUCLEOTIDE SEQUENCE</scope>
    <source>
        <strain evidence="20">CAU-MHL-2022a</strain>
        <tissue evidence="20">Skin</tissue>
    </source>
</reference>
<keyword evidence="7 15" id="KW-0479">Metal-binding</keyword>
<dbReference type="GO" id="GO:0070989">
    <property type="term" value="P:oxidative demethylation"/>
    <property type="evidence" value="ECO:0007669"/>
    <property type="project" value="TreeGrafter"/>
</dbReference>